<evidence type="ECO:0000256" key="2">
    <source>
        <dbReference type="ARBA" id="ARBA00022741"/>
    </source>
</evidence>
<organism evidence="4 5">
    <name type="scientific">Conyzicola lurida</name>
    <dbReference type="NCBI Taxonomy" id="1172621"/>
    <lineage>
        <taxon>Bacteria</taxon>
        <taxon>Bacillati</taxon>
        <taxon>Actinomycetota</taxon>
        <taxon>Actinomycetes</taxon>
        <taxon>Micrococcales</taxon>
        <taxon>Microbacteriaceae</taxon>
        <taxon>Conyzicola</taxon>
    </lineage>
</organism>
<evidence type="ECO:0000313" key="5">
    <source>
        <dbReference type="Proteomes" id="UP000536685"/>
    </source>
</evidence>
<proteinExistence type="predicted"/>
<dbReference type="RefSeq" id="WP_184234852.1">
    <property type="nucleotide sequence ID" value="NZ_JACHMJ010000001.1"/>
</dbReference>
<keyword evidence="5" id="KW-1185">Reference proteome</keyword>
<evidence type="ECO:0000256" key="1">
    <source>
        <dbReference type="ARBA" id="ARBA00022598"/>
    </source>
</evidence>
<dbReference type="GO" id="GO:0005524">
    <property type="term" value="F:ATP binding"/>
    <property type="evidence" value="ECO:0007669"/>
    <property type="project" value="UniProtKB-KW"/>
</dbReference>
<evidence type="ECO:0000313" key="4">
    <source>
        <dbReference type="EMBL" id="MBB5842944.1"/>
    </source>
</evidence>
<dbReference type="PANTHER" id="PTHR43024">
    <property type="entry name" value="UDP-N-ACETYLMURAMOYL-TRIPEPTIDE--D-ALANYL-D-ALANINE LIGASE"/>
    <property type="match status" value="1"/>
</dbReference>
<dbReference type="EMBL" id="JACHMJ010000001">
    <property type="protein sequence ID" value="MBB5842944.1"/>
    <property type="molecule type" value="Genomic_DNA"/>
</dbReference>
<keyword evidence="3" id="KW-0067">ATP-binding</keyword>
<reference evidence="4 5" key="1">
    <citation type="submission" date="2020-08" db="EMBL/GenBank/DDBJ databases">
        <title>Sequencing the genomes of 1000 actinobacteria strains.</title>
        <authorList>
            <person name="Klenk H.-P."/>
        </authorList>
    </citation>
    <scope>NUCLEOTIDE SEQUENCE [LARGE SCALE GENOMIC DNA]</scope>
    <source>
        <strain evidence="4 5">DSM 105784</strain>
    </source>
</reference>
<dbReference type="InterPro" id="IPR051046">
    <property type="entry name" value="MurCDEF_CellWall_CoF430Synth"/>
</dbReference>
<gene>
    <name evidence="4" type="ORF">HD599_001267</name>
</gene>
<dbReference type="GO" id="GO:0016881">
    <property type="term" value="F:acid-amino acid ligase activity"/>
    <property type="evidence" value="ECO:0007669"/>
    <property type="project" value="InterPro"/>
</dbReference>
<dbReference type="InterPro" id="IPR036565">
    <property type="entry name" value="Mur-like_cat_sf"/>
</dbReference>
<dbReference type="InterPro" id="IPR036615">
    <property type="entry name" value="Mur_ligase_C_dom_sf"/>
</dbReference>
<evidence type="ECO:0000256" key="3">
    <source>
        <dbReference type="ARBA" id="ARBA00022840"/>
    </source>
</evidence>
<keyword evidence="2" id="KW-0547">Nucleotide-binding</keyword>
<dbReference type="Proteomes" id="UP000536685">
    <property type="component" value="Unassembled WGS sequence"/>
</dbReference>
<dbReference type="Gene3D" id="3.90.190.20">
    <property type="entry name" value="Mur ligase, C-terminal domain"/>
    <property type="match status" value="1"/>
</dbReference>
<dbReference type="PANTHER" id="PTHR43024:SF1">
    <property type="entry name" value="UDP-N-ACETYLMURAMOYL-TRIPEPTIDE--D-ALANYL-D-ALANINE LIGASE"/>
    <property type="match status" value="1"/>
</dbReference>
<sequence>MSLQVAPHRGLATTTALVGAVVAAAAGERDVIVLLGDPGELVPSTDPVVVVLADDAALVTAGSTIRADHAVATVGYSAGADTRATDIAVDVEGTGFVALRHGVALPVRLALVGERHVPAALAALEVGLQLGLPPETAVAALAAVTSAESGNLETAASAHGRRLIDDGYDLTPLSTTEALKTLAEITRDSARSIAVLGELDLPAGTGPQESREEHDRIGRLVVRLNIDALIVIGQSARHIHNAAGLEGSWDGESVLVDTAEEAYDLLTDQLSERGSDTVVLVKSPFSDRLRALGATIESVSA</sequence>
<dbReference type="SUPFAM" id="SSF53244">
    <property type="entry name" value="MurD-like peptide ligases, peptide-binding domain"/>
    <property type="match status" value="1"/>
</dbReference>
<name>A0A841AKL7_9MICO</name>
<dbReference type="AlphaFoldDB" id="A0A841AKL7"/>
<keyword evidence="1" id="KW-0436">Ligase</keyword>
<accession>A0A841AKL7</accession>
<dbReference type="Gene3D" id="3.40.1190.10">
    <property type="entry name" value="Mur-like, catalytic domain"/>
    <property type="match status" value="1"/>
</dbReference>
<comment type="caution">
    <text evidence="4">The sequence shown here is derived from an EMBL/GenBank/DDBJ whole genome shotgun (WGS) entry which is preliminary data.</text>
</comment>
<protein>
    <submittedName>
        <fullName evidence="4">UDP-N-acetylmuramyl pentapeptide synthase</fullName>
    </submittedName>
</protein>
<dbReference type="SUPFAM" id="SSF53623">
    <property type="entry name" value="MurD-like peptide ligases, catalytic domain"/>
    <property type="match status" value="1"/>
</dbReference>